<dbReference type="Gene3D" id="2.40.260.10">
    <property type="entry name" value="Sortase"/>
    <property type="match status" value="1"/>
</dbReference>
<evidence type="ECO:0000313" key="3">
    <source>
        <dbReference type="Proteomes" id="UP000269410"/>
    </source>
</evidence>
<dbReference type="SUPFAM" id="SSF63817">
    <property type="entry name" value="Sortase"/>
    <property type="match status" value="1"/>
</dbReference>
<reference evidence="2 3" key="1">
    <citation type="submission" date="2018-10" db="EMBL/GenBank/DDBJ databases">
        <title>Thermophilic Lithotrophy and Phototrophy in an Intertidal, Iron-rich, Geothermal Spring.</title>
        <authorList>
            <person name="Ward L.M."/>
            <person name="Idei A."/>
            <person name="Nakagawa M."/>
            <person name="Ueno Y."/>
            <person name="Fischer W."/>
            <person name="Mcglynn S.E."/>
        </authorList>
    </citation>
    <scope>NUCLEOTIDE SEQUENCE [LARGE SCALE GENOMIC DNA]</scope>
    <source>
        <strain evidence="2">J137</strain>
    </source>
</reference>
<protein>
    <submittedName>
        <fullName evidence="2">Sortase</fullName>
    </submittedName>
</protein>
<dbReference type="NCBIfam" id="TIGR01076">
    <property type="entry name" value="sortase_fam"/>
    <property type="match status" value="1"/>
</dbReference>
<dbReference type="AlphaFoldDB" id="A0A3M0YZE0"/>
<dbReference type="EMBL" id="RFKV01000023">
    <property type="protein sequence ID" value="RMD77540.1"/>
    <property type="molecule type" value="Genomic_DNA"/>
</dbReference>
<dbReference type="Proteomes" id="UP000269410">
    <property type="component" value="Unassembled WGS sequence"/>
</dbReference>
<evidence type="ECO:0000313" key="2">
    <source>
        <dbReference type="EMBL" id="RMD77540.1"/>
    </source>
</evidence>
<gene>
    <name evidence="2" type="ORF">D6810_00685</name>
</gene>
<dbReference type="GO" id="GO:0016787">
    <property type="term" value="F:hydrolase activity"/>
    <property type="evidence" value="ECO:0007669"/>
    <property type="project" value="UniProtKB-KW"/>
</dbReference>
<comment type="caution">
    <text evidence="2">The sequence shown here is derived from an EMBL/GenBank/DDBJ whole genome shotgun (WGS) entry which is preliminary data.</text>
</comment>
<proteinExistence type="predicted"/>
<accession>A0A3M0YZE0</accession>
<keyword evidence="1" id="KW-0378">Hydrolase</keyword>
<dbReference type="InterPro" id="IPR005754">
    <property type="entry name" value="Sortase"/>
</dbReference>
<dbReference type="InterPro" id="IPR023365">
    <property type="entry name" value="Sortase_dom-sf"/>
</dbReference>
<name>A0A3M0YZE0_9BACT</name>
<evidence type="ECO:0000256" key="1">
    <source>
        <dbReference type="ARBA" id="ARBA00022801"/>
    </source>
</evidence>
<organism evidence="2 3">
    <name type="scientific">Candidatus Dojkabacteria bacterium</name>
    <dbReference type="NCBI Taxonomy" id="2099670"/>
    <lineage>
        <taxon>Bacteria</taxon>
        <taxon>Candidatus Dojkabacteria</taxon>
    </lineage>
</organism>
<dbReference type="Pfam" id="PF04203">
    <property type="entry name" value="Sortase"/>
    <property type="match status" value="1"/>
</dbReference>
<sequence length="268" mass="30181">MDDETRLVGQKSKNPLKLKSILSDIYNELKDASQSPSGKSNALPLLMIFTGVLIILFQFRTDLIQFVNHAIGSTNQGNISPVSDNFLSIESYISVPTGITELTDEVRKKKLLQVDDEALAYNQPFYISIPSIGLNRLIVKPNVESTTERVYREVLENSLAHFKNTGLPFTKIKNNTVIYGHSASQTFNPKRNDPRVAFSFLPEVKIGDKILVDINRETYEFTIYRTKVVNPDDISIITGTPETKTLTLFTCYPIGNNTQRYVVIARKS</sequence>